<feature type="compositionally biased region" description="Polar residues" evidence="1">
    <location>
        <begin position="113"/>
        <end position="130"/>
    </location>
</feature>
<sequence length="191" mass="20679">MPIGAQEATSPTRLCEDNSSQHEVGDTDYREDAATGLSIPTCSNSGATDGMFQTNPSLDIASQPNEAPDTEHESHSRYYLPPTASSESRNQSLPHVIQSPLPAHESHGGYYLSRSTSSGGAETLRNSLAQSPPHVIQSPLLDSLPTRRRRGPYHGWISNDEEVDLVQLTPAPLPERIAKLLNELDNKKVGG</sequence>
<evidence type="ECO:0000313" key="3">
    <source>
        <dbReference type="Proteomes" id="UP000594261"/>
    </source>
</evidence>
<keyword evidence="3" id="KW-1185">Reference proteome</keyword>
<feature type="region of interest" description="Disordered" evidence="1">
    <location>
        <begin position="1"/>
        <end position="147"/>
    </location>
</feature>
<feature type="compositionally biased region" description="Basic and acidic residues" evidence="1">
    <location>
        <begin position="14"/>
        <end position="33"/>
    </location>
</feature>
<dbReference type="Gramene" id="QL08p006117:mrna">
    <property type="protein sequence ID" value="QL08p006117:mrna"/>
    <property type="gene ID" value="QL08p006117"/>
</dbReference>
<protein>
    <submittedName>
        <fullName evidence="2">Uncharacterized protein</fullName>
    </submittedName>
</protein>
<feature type="compositionally biased region" description="Polar residues" evidence="1">
    <location>
        <begin position="83"/>
        <end position="93"/>
    </location>
</feature>
<dbReference type="Proteomes" id="UP000594261">
    <property type="component" value="Chromosome 8"/>
</dbReference>
<reference evidence="2" key="2">
    <citation type="submission" date="2021-01" db="UniProtKB">
        <authorList>
            <consortium name="EnsemblPlants"/>
        </authorList>
    </citation>
    <scope>IDENTIFICATION</scope>
</reference>
<evidence type="ECO:0000256" key="1">
    <source>
        <dbReference type="SAM" id="MobiDB-lite"/>
    </source>
</evidence>
<dbReference type="AlphaFoldDB" id="A0A7N2M730"/>
<feature type="compositionally biased region" description="Polar residues" evidence="1">
    <location>
        <begin position="38"/>
        <end position="65"/>
    </location>
</feature>
<name>A0A7N2M730_QUELO</name>
<dbReference type="EnsemblPlants" id="QL08p006117:mrna">
    <property type="protein sequence ID" value="QL08p006117:mrna"/>
    <property type="gene ID" value="QL08p006117"/>
</dbReference>
<dbReference type="InParanoid" id="A0A7N2M730"/>
<accession>A0A7N2M730</accession>
<reference evidence="2 3" key="1">
    <citation type="journal article" date="2016" name="G3 (Bethesda)">
        <title>First Draft Assembly and Annotation of the Genome of a California Endemic Oak Quercus lobata Nee (Fagaceae).</title>
        <authorList>
            <person name="Sork V.L."/>
            <person name="Fitz-Gibbon S.T."/>
            <person name="Puiu D."/>
            <person name="Crepeau M."/>
            <person name="Gugger P.F."/>
            <person name="Sherman R."/>
            <person name="Stevens K."/>
            <person name="Langley C.H."/>
            <person name="Pellegrini M."/>
            <person name="Salzberg S.L."/>
        </authorList>
    </citation>
    <scope>NUCLEOTIDE SEQUENCE [LARGE SCALE GENOMIC DNA]</scope>
    <source>
        <strain evidence="2 3">cv. SW786</strain>
    </source>
</reference>
<organism evidence="2 3">
    <name type="scientific">Quercus lobata</name>
    <name type="common">Valley oak</name>
    <dbReference type="NCBI Taxonomy" id="97700"/>
    <lineage>
        <taxon>Eukaryota</taxon>
        <taxon>Viridiplantae</taxon>
        <taxon>Streptophyta</taxon>
        <taxon>Embryophyta</taxon>
        <taxon>Tracheophyta</taxon>
        <taxon>Spermatophyta</taxon>
        <taxon>Magnoliopsida</taxon>
        <taxon>eudicotyledons</taxon>
        <taxon>Gunneridae</taxon>
        <taxon>Pentapetalae</taxon>
        <taxon>rosids</taxon>
        <taxon>fabids</taxon>
        <taxon>Fagales</taxon>
        <taxon>Fagaceae</taxon>
        <taxon>Quercus</taxon>
    </lineage>
</organism>
<proteinExistence type="predicted"/>
<evidence type="ECO:0000313" key="2">
    <source>
        <dbReference type="EnsemblPlants" id="QL08p006117:mrna"/>
    </source>
</evidence>
<dbReference type="EMBL" id="LRBV02000008">
    <property type="status" value="NOT_ANNOTATED_CDS"/>
    <property type="molecule type" value="Genomic_DNA"/>
</dbReference>